<dbReference type="Gene3D" id="3.30.2310.20">
    <property type="entry name" value="RelE-like"/>
    <property type="match status" value="1"/>
</dbReference>
<dbReference type="InterPro" id="IPR035093">
    <property type="entry name" value="RelE/ParE_toxin_dom_sf"/>
</dbReference>
<organism evidence="2 3">
    <name type="scientific">Mucilaginibacter arboris</name>
    <dbReference type="NCBI Taxonomy" id="2682090"/>
    <lineage>
        <taxon>Bacteria</taxon>
        <taxon>Pseudomonadati</taxon>
        <taxon>Bacteroidota</taxon>
        <taxon>Sphingobacteriia</taxon>
        <taxon>Sphingobacteriales</taxon>
        <taxon>Sphingobacteriaceae</taxon>
        <taxon>Mucilaginibacter</taxon>
    </lineage>
</organism>
<evidence type="ECO:0000256" key="1">
    <source>
        <dbReference type="ARBA" id="ARBA00022649"/>
    </source>
</evidence>
<dbReference type="AlphaFoldDB" id="A0A7K1STP7"/>
<comment type="caution">
    <text evidence="2">The sequence shown here is derived from an EMBL/GenBank/DDBJ whole genome shotgun (WGS) entry which is preliminary data.</text>
</comment>
<reference evidence="2 3" key="1">
    <citation type="submission" date="2019-12" db="EMBL/GenBank/DDBJ databases">
        <title>Mucilaginibacter sp. HMF7410 genome sequencing and assembly.</title>
        <authorList>
            <person name="Kang H."/>
            <person name="Cha I."/>
            <person name="Kim H."/>
            <person name="Joh K."/>
        </authorList>
    </citation>
    <scope>NUCLEOTIDE SEQUENCE [LARGE SCALE GENOMIC DNA]</scope>
    <source>
        <strain evidence="2 3">HMF7410</strain>
    </source>
</reference>
<dbReference type="Proteomes" id="UP000462014">
    <property type="component" value="Unassembled WGS sequence"/>
</dbReference>
<sequence>MLYKLVVLPKADNEYYNALNWYGLQQNDLPAKFAADVEISIGSVLRNPESYQQFKRGYRQALMEKFPYFIIYSINKKEEVITIVSIFHTSRHPKQKFRE</sequence>
<dbReference type="EMBL" id="WPIK01000003">
    <property type="protein sequence ID" value="MVN20681.1"/>
    <property type="molecule type" value="Genomic_DNA"/>
</dbReference>
<evidence type="ECO:0000313" key="3">
    <source>
        <dbReference type="Proteomes" id="UP000462014"/>
    </source>
</evidence>
<evidence type="ECO:0008006" key="4">
    <source>
        <dbReference type="Google" id="ProtNLM"/>
    </source>
</evidence>
<keyword evidence="3" id="KW-1185">Reference proteome</keyword>
<proteinExistence type="predicted"/>
<dbReference type="InterPro" id="IPR007712">
    <property type="entry name" value="RelE/ParE_toxin"/>
</dbReference>
<gene>
    <name evidence="2" type="ORF">GO621_03920</name>
</gene>
<evidence type="ECO:0000313" key="2">
    <source>
        <dbReference type="EMBL" id="MVN20681.1"/>
    </source>
</evidence>
<dbReference type="Pfam" id="PF05016">
    <property type="entry name" value="ParE_toxin"/>
    <property type="match status" value="1"/>
</dbReference>
<name>A0A7K1STP7_9SPHI</name>
<protein>
    <recommendedName>
        <fullName evidence="4">Type II toxin-antitoxin system RelE/ParE family toxin</fullName>
    </recommendedName>
</protein>
<dbReference type="RefSeq" id="WP_157564387.1">
    <property type="nucleotide sequence ID" value="NZ_WPIK01000003.1"/>
</dbReference>
<keyword evidence="1" id="KW-1277">Toxin-antitoxin system</keyword>
<accession>A0A7K1STP7</accession>